<dbReference type="OrthoDB" id="2306721at2759"/>
<name>A0A015K0L3_RHIIW</name>
<organism evidence="1 2">
    <name type="scientific">Rhizophagus irregularis (strain DAOM 197198w)</name>
    <name type="common">Glomus intraradices</name>
    <dbReference type="NCBI Taxonomy" id="1432141"/>
    <lineage>
        <taxon>Eukaryota</taxon>
        <taxon>Fungi</taxon>
        <taxon>Fungi incertae sedis</taxon>
        <taxon>Mucoromycota</taxon>
        <taxon>Glomeromycotina</taxon>
        <taxon>Glomeromycetes</taxon>
        <taxon>Glomerales</taxon>
        <taxon>Glomeraceae</taxon>
        <taxon>Rhizophagus</taxon>
    </lineage>
</organism>
<accession>A0A015K0L3</accession>
<dbReference type="HOGENOM" id="CLU_1856351_0_0_1"/>
<protein>
    <recommendedName>
        <fullName evidence="3">MATA-HMG</fullName>
    </recommendedName>
</protein>
<proteinExistence type="predicted"/>
<reference evidence="1 2" key="1">
    <citation type="submission" date="2014-02" db="EMBL/GenBank/DDBJ databases">
        <title>Single nucleus genome sequencing reveals high similarity among nuclei of an endomycorrhizal fungus.</title>
        <authorList>
            <person name="Lin K."/>
            <person name="Geurts R."/>
            <person name="Zhang Z."/>
            <person name="Limpens E."/>
            <person name="Saunders D.G."/>
            <person name="Mu D."/>
            <person name="Pang E."/>
            <person name="Cao H."/>
            <person name="Cha H."/>
            <person name="Lin T."/>
            <person name="Zhou Q."/>
            <person name="Shang Y."/>
            <person name="Li Y."/>
            <person name="Ivanov S."/>
            <person name="Sharma T."/>
            <person name="Velzen R.V."/>
            <person name="Ruijter N.D."/>
            <person name="Aanen D.K."/>
            <person name="Win J."/>
            <person name="Kamoun S."/>
            <person name="Bisseling T."/>
            <person name="Huang S."/>
        </authorList>
    </citation>
    <scope>NUCLEOTIDE SEQUENCE [LARGE SCALE GENOMIC DNA]</scope>
    <source>
        <strain evidence="2">DAOM197198w</strain>
    </source>
</reference>
<dbReference type="SMR" id="A0A015K0L3"/>
<evidence type="ECO:0000313" key="2">
    <source>
        <dbReference type="Proteomes" id="UP000022910"/>
    </source>
</evidence>
<sequence length="138" mass="15509">MDVDNGFESFKQLLSSTVLVVNPPNNTPFVELDRVRPLTPPSALDLVPEDIAGYRDSKQFYGMKVYRRACILRAQDQGLTLLPSEISLMASNLWRNESAAIKQVYIDIAVEAAHINNYHNGQFPEHKCEGCPNHNHNA</sequence>
<evidence type="ECO:0000313" key="1">
    <source>
        <dbReference type="EMBL" id="EXX75317.1"/>
    </source>
</evidence>
<comment type="caution">
    <text evidence="1">The sequence shown here is derived from an EMBL/GenBank/DDBJ whole genome shotgun (WGS) entry which is preliminary data.</text>
</comment>
<keyword evidence="2" id="KW-1185">Reference proteome</keyword>
<evidence type="ECO:0008006" key="3">
    <source>
        <dbReference type="Google" id="ProtNLM"/>
    </source>
</evidence>
<dbReference type="Proteomes" id="UP000022910">
    <property type="component" value="Unassembled WGS sequence"/>
</dbReference>
<gene>
    <name evidence="1" type="ORF">RirG_042860</name>
</gene>
<dbReference type="AlphaFoldDB" id="A0A015K0L3"/>
<dbReference type="EMBL" id="JEMT01012462">
    <property type="protein sequence ID" value="EXX75317.1"/>
    <property type="molecule type" value="Genomic_DNA"/>
</dbReference>